<keyword evidence="5 8" id="KW-1133">Transmembrane helix</keyword>
<dbReference type="PANTHER" id="PTHR43029:SF10">
    <property type="entry name" value="AMMONIUM TRANSPORTER MEP2"/>
    <property type="match status" value="1"/>
</dbReference>
<feature type="compositionally biased region" description="Polar residues" evidence="9">
    <location>
        <begin position="467"/>
        <end position="476"/>
    </location>
</feature>
<dbReference type="Pfam" id="PF00909">
    <property type="entry name" value="Ammonium_transp"/>
    <property type="match status" value="2"/>
</dbReference>
<dbReference type="PANTHER" id="PTHR43029">
    <property type="entry name" value="AMMONIUM TRANSPORTER MEP2"/>
    <property type="match status" value="1"/>
</dbReference>
<evidence type="ECO:0000256" key="1">
    <source>
        <dbReference type="ARBA" id="ARBA00004141"/>
    </source>
</evidence>
<comment type="similarity">
    <text evidence="2 8">Belongs to the ammonia transporter channel (TC 1.A.11.2) family.</text>
</comment>
<keyword evidence="7 8" id="KW-0924">Ammonia transport</keyword>
<feature type="domain" description="Ammonium transporter AmtB-like" evidence="11">
    <location>
        <begin position="318"/>
        <end position="459"/>
    </location>
</feature>
<gene>
    <name evidence="12" type="ORF">BBJ29_009732</name>
    <name evidence="13" type="ORF">BBP00_00009868</name>
</gene>
<feature type="chain" id="PRO_5033377294" description="Ammonium transporter" evidence="10">
    <location>
        <begin position="32"/>
        <end position="498"/>
    </location>
</feature>
<dbReference type="InterPro" id="IPR001905">
    <property type="entry name" value="Ammonium_transpt"/>
</dbReference>
<dbReference type="InterPro" id="IPR029020">
    <property type="entry name" value="Ammonium/urea_transptr"/>
</dbReference>
<evidence type="ECO:0000259" key="11">
    <source>
        <dbReference type="Pfam" id="PF00909"/>
    </source>
</evidence>
<evidence type="ECO:0000256" key="4">
    <source>
        <dbReference type="ARBA" id="ARBA00022692"/>
    </source>
</evidence>
<feature type="transmembrane region" description="Helical" evidence="8">
    <location>
        <begin position="334"/>
        <end position="354"/>
    </location>
</feature>
<evidence type="ECO:0000256" key="7">
    <source>
        <dbReference type="ARBA" id="ARBA00023177"/>
    </source>
</evidence>
<evidence type="ECO:0000313" key="12">
    <source>
        <dbReference type="EMBL" id="RLN44865.1"/>
    </source>
</evidence>
<feature type="domain" description="Ammonium transporter AmtB-like" evidence="11">
    <location>
        <begin position="76"/>
        <end position="317"/>
    </location>
</feature>
<feature type="region of interest" description="Disordered" evidence="9">
    <location>
        <begin position="467"/>
        <end position="498"/>
    </location>
</feature>
<feature type="transmembrane region" description="Helical" evidence="8">
    <location>
        <begin position="161"/>
        <end position="184"/>
    </location>
</feature>
<feature type="signal peptide" evidence="10">
    <location>
        <begin position="1"/>
        <end position="31"/>
    </location>
</feature>
<evidence type="ECO:0000313" key="13">
    <source>
        <dbReference type="EMBL" id="RLN51530.1"/>
    </source>
</evidence>
<dbReference type="EMBL" id="MBAD02002751">
    <property type="protein sequence ID" value="RLN44865.1"/>
    <property type="molecule type" value="Genomic_DNA"/>
</dbReference>
<feature type="compositionally biased region" description="Polar residues" evidence="9">
    <location>
        <begin position="486"/>
        <end position="498"/>
    </location>
</feature>
<feature type="transmembrane region" description="Helical" evidence="8">
    <location>
        <begin position="269"/>
        <end position="288"/>
    </location>
</feature>
<proteinExistence type="inferred from homology"/>
<dbReference type="GO" id="GO:0005886">
    <property type="term" value="C:plasma membrane"/>
    <property type="evidence" value="ECO:0007669"/>
    <property type="project" value="UniProtKB-SubCell"/>
</dbReference>
<evidence type="ECO:0000256" key="8">
    <source>
        <dbReference type="RuleBase" id="RU362002"/>
    </source>
</evidence>
<comment type="subcellular location">
    <subcellularLocation>
        <location evidence="8">Cell membrane</location>
        <topology evidence="8">Multi-pass membrane protein</topology>
    </subcellularLocation>
    <subcellularLocation>
        <location evidence="1">Membrane</location>
        <topology evidence="1">Multi-pass membrane protein</topology>
    </subcellularLocation>
</comment>
<dbReference type="NCBIfam" id="TIGR00836">
    <property type="entry name" value="amt"/>
    <property type="match status" value="1"/>
</dbReference>
<dbReference type="AlphaFoldDB" id="A0A3F2RBE3"/>
<name>A0A3F2RBE3_9STRA</name>
<evidence type="ECO:0000313" key="15">
    <source>
        <dbReference type="Proteomes" id="UP000284657"/>
    </source>
</evidence>
<feature type="transmembrane region" description="Helical" evidence="8">
    <location>
        <begin position="366"/>
        <end position="387"/>
    </location>
</feature>
<dbReference type="OrthoDB" id="534912at2759"/>
<feature type="transmembrane region" description="Helical" evidence="8">
    <location>
        <begin position="235"/>
        <end position="257"/>
    </location>
</feature>
<keyword evidence="6 8" id="KW-0472">Membrane</keyword>
<comment type="caution">
    <text evidence="8">Lacks conserved residue(s) required for the propagation of feature annotation.</text>
</comment>
<dbReference type="InterPro" id="IPR024041">
    <property type="entry name" value="NH4_transpt_AmtB-like_dom"/>
</dbReference>
<dbReference type="FunFam" id="1.10.3430.10:FF:000011">
    <property type="entry name" value="Ammonium transporter"/>
    <property type="match status" value="1"/>
</dbReference>
<reference evidence="14 15" key="1">
    <citation type="submission" date="2018-07" db="EMBL/GenBank/DDBJ databases">
        <title>Genome sequencing of oomycete isolates from Chile give support for New Zealand origin for Phytophthora kernoviae and make available the first Nothophytophthora sp. genome.</title>
        <authorList>
            <person name="Studholme D.J."/>
            <person name="Sanfuentes E."/>
            <person name="Panda P."/>
            <person name="Hill R."/>
            <person name="Sambles C."/>
            <person name="Grant M."/>
            <person name="Williams N.M."/>
            <person name="Mcdougal R.L."/>
        </authorList>
    </citation>
    <scope>NUCLEOTIDE SEQUENCE [LARGE SCALE GENOMIC DNA]</scope>
    <source>
        <strain evidence="13">Chile6</strain>
        <strain evidence="12">Chile7</strain>
    </source>
</reference>
<dbReference type="SUPFAM" id="SSF111352">
    <property type="entry name" value="Ammonium transporter"/>
    <property type="match status" value="1"/>
</dbReference>
<evidence type="ECO:0000256" key="10">
    <source>
        <dbReference type="SAM" id="SignalP"/>
    </source>
</evidence>
<evidence type="ECO:0000256" key="6">
    <source>
        <dbReference type="ARBA" id="ARBA00023136"/>
    </source>
</evidence>
<keyword evidence="3 8" id="KW-0813">Transport</keyword>
<evidence type="ECO:0000256" key="9">
    <source>
        <dbReference type="SAM" id="MobiDB-lite"/>
    </source>
</evidence>
<dbReference type="EMBL" id="MBDO02000931">
    <property type="protein sequence ID" value="RLN51530.1"/>
    <property type="molecule type" value="Genomic_DNA"/>
</dbReference>
<keyword evidence="4 8" id="KW-0812">Transmembrane</keyword>
<organism evidence="13 14">
    <name type="scientific">Phytophthora kernoviae</name>
    <dbReference type="NCBI Taxonomy" id="325452"/>
    <lineage>
        <taxon>Eukaryota</taxon>
        <taxon>Sar</taxon>
        <taxon>Stramenopiles</taxon>
        <taxon>Oomycota</taxon>
        <taxon>Peronosporomycetes</taxon>
        <taxon>Peronosporales</taxon>
        <taxon>Peronosporaceae</taxon>
        <taxon>Phytophthora</taxon>
    </lineage>
</organism>
<accession>A0A3F2RBE3</accession>
<dbReference type="Proteomes" id="UP000284657">
    <property type="component" value="Unassembled WGS sequence"/>
</dbReference>
<feature type="transmembrane region" description="Helical" evidence="8">
    <location>
        <begin position="191"/>
        <end position="211"/>
    </location>
</feature>
<feature type="transmembrane region" description="Helical" evidence="8">
    <location>
        <begin position="407"/>
        <end position="432"/>
    </location>
</feature>
<keyword evidence="10" id="KW-0732">Signal</keyword>
<dbReference type="Gene3D" id="1.10.3430.10">
    <property type="entry name" value="Ammonium transporter AmtB like domains"/>
    <property type="match status" value="1"/>
</dbReference>
<evidence type="ECO:0000256" key="3">
    <source>
        <dbReference type="ARBA" id="ARBA00022448"/>
    </source>
</evidence>
<protein>
    <recommendedName>
        <fullName evidence="8">Ammonium transporter</fullName>
    </recommendedName>
</protein>
<dbReference type="GO" id="GO:0008519">
    <property type="term" value="F:ammonium channel activity"/>
    <property type="evidence" value="ECO:0007669"/>
    <property type="project" value="InterPro"/>
</dbReference>
<evidence type="ECO:0000313" key="14">
    <source>
        <dbReference type="Proteomes" id="UP000277300"/>
    </source>
</evidence>
<evidence type="ECO:0000256" key="5">
    <source>
        <dbReference type="ARBA" id="ARBA00022989"/>
    </source>
</evidence>
<evidence type="ECO:0000256" key="2">
    <source>
        <dbReference type="ARBA" id="ARBA00005887"/>
    </source>
</evidence>
<feature type="transmembrane region" description="Helical" evidence="8">
    <location>
        <begin position="76"/>
        <end position="101"/>
    </location>
</feature>
<sequence length="498" mass="52263">MSVFRSNRTSLTRLAITSAAIIALCVLAVSAQDISGSAVSCDVSQYLDTDKCVNYTSRGEKAGNAYDTAIDSGNTAWMLMSSALVMLMTPGVAFFYAGLAGEDMASNTMMMSFVSMALVSIQFFAFGYSACFSSDGIFAWAGYNNVGAVASGTYGGGIPHILFAFFQTQFAMITPALISGGIVGRMKFGSYLLFILLWTSLVYDPLARWMWSLKLDENWEATALGWEGQMGSLDFAGGTVIHVSSGFGALVAATVVGKRYNHGDPVKPHNVPLVMIGATLLWFGWFGFNAGSQGAADGIAAIAAINTHLAPSAGFLTCGAVAGLVAITPGCAYVYPWAAVIFGVVGAATGFGAVHMKNVLRYDDTLDSFGIHGCGGFMGGLLTGLFATSEVNPAIDGGAFYGHGIQFVHQLVSQCVAAGYSAVVTFIILMALKYTVGLRVSEEKEVNGMDISYHGGQAYDYSAHGSSSPNFKTANPPNGDFASMMTPAQPTSNDVQHA</sequence>
<feature type="transmembrane region" description="Helical" evidence="8">
    <location>
        <begin position="113"/>
        <end position="141"/>
    </location>
</feature>
<dbReference type="Proteomes" id="UP000277300">
    <property type="component" value="Unassembled WGS sequence"/>
</dbReference>
<comment type="caution">
    <text evidence="13">The sequence shown here is derived from an EMBL/GenBank/DDBJ whole genome shotgun (WGS) entry which is preliminary data.</text>
</comment>